<sequence length="470" mass="51395">MTRASGHTVLADADGTAYASLRQRPVARAERMAMGKALRKRVPRSSLAVWDPGPDRPDPVAQIIESHVGRVESLVPIRVGRMTASPYGFLRGSAVVMADDVAGLPRTGITPVVCGDAHLGNFGFYASPERDLVIDLNDFDEAHPGAWEWDLRRLVASIWVAGRHGSASEDQCADAVRTCVAAYRDEVRFLARKPLLSRSYERLDVDRLAEESPRALRAEIVRAARRARRRTGDRALPRFTEEVAGTRRLVEEPPLMTRLPDAEADLVGAALDDYLQTLAPHWRRVLGGYTLLDVGHKVVGVGSVGLRAYVALLEGSAPDDVVFLQLKQARRSVLARHVHGDSALHAHQGQRVVEYQQALQTVSDPLLGWTSVGDMQFYVRQFRDMKGSIELEGIHPAALVDYSGVVGHLLAKGHARTSGASMISGYVGRGDNVDRALSAFARRYADQTEADHAALVDAVRRGKLACEPGY</sequence>
<comment type="caution">
    <text evidence="1">The sequence shown here is derived from an EMBL/GenBank/DDBJ whole genome shotgun (WGS) entry which is preliminary data.</text>
</comment>
<gene>
    <name evidence="1" type="ORF">PHY01_06130</name>
</gene>
<dbReference type="RefSeq" id="WP_246085663.1">
    <property type="nucleotide sequence ID" value="NZ_BAAARZ010000027.1"/>
</dbReference>
<dbReference type="Pfam" id="PF10009">
    <property type="entry name" value="DUF2252"/>
    <property type="match status" value="1"/>
</dbReference>
<organism evidence="1 2">
    <name type="scientific">Pseudonocardia hydrocarbonoxydans</name>
    <dbReference type="NCBI Taxonomy" id="76726"/>
    <lineage>
        <taxon>Bacteria</taxon>
        <taxon>Bacillati</taxon>
        <taxon>Actinomycetota</taxon>
        <taxon>Actinomycetes</taxon>
        <taxon>Pseudonocardiales</taxon>
        <taxon>Pseudonocardiaceae</taxon>
        <taxon>Pseudonocardia</taxon>
    </lineage>
</organism>
<dbReference type="AlphaFoldDB" id="A0A4Y3WJY6"/>
<dbReference type="Proteomes" id="UP000320338">
    <property type="component" value="Unassembled WGS sequence"/>
</dbReference>
<evidence type="ECO:0008006" key="3">
    <source>
        <dbReference type="Google" id="ProtNLM"/>
    </source>
</evidence>
<keyword evidence="2" id="KW-1185">Reference proteome</keyword>
<dbReference type="PANTHER" id="PTHR39441">
    <property type="entry name" value="DUF2252 DOMAIN-CONTAINING PROTEIN"/>
    <property type="match status" value="1"/>
</dbReference>
<dbReference type="InterPro" id="IPR018721">
    <property type="entry name" value="DUF2252"/>
</dbReference>
<proteinExistence type="predicted"/>
<protein>
    <recommendedName>
        <fullName evidence="3">DUF2252 domain-containing protein</fullName>
    </recommendedName>
</protein>
<reference evidence="1 2" key="1">
    <citation type="submission" date="2019-06" db="EMBL/GenBank/DDBJ databases">
        <title>Whole genome shotgun sequence of Pseudonocardia hydrocarbonoxydans NBRC 14498.</title>
        <authorList>
            <person name="Hosoyama A."/>
            <person name="Uohara A."/>
            <person name="Ohji S."/>
            <person name="Ichikawa N."/>
        </authorList>
    </citation>
    <scope>NUCLEOTIDE SEQUENCE [LARGE SCALE GENOMIC DNA]</scope>
    <source>
        <strain evidence="1 2">NBRC 14498</strain>
    </source>
</reference>
<evidence type="ECO:0000313" key="2">
    <source>
        <dbReference type="Proteomes" id="UP000320338"/>
    </source>
</evidence>
<evidence type="ECO:0000313" key="1">
    <source>
        <dbReference type="EMBL" id="GEC18330.1"/>
    </source>
</evidence>
<accession>A0A4Y3WJY6</accession>
<dbReference type="PANTHER" id="PTHR39441:SF1">
    <property type="entry name" value="DUF2252 DOMAIN-CONTAINING PROTEIN"/>
    <property type="match status" value="1"/>
</dbReference>
<dbReference type="EMBL" id="BJNG01000005">
    <property type="protein sequence ID" value="GEC18330.1"/>
    <property type="molecule type" value="Genomic_DNA"/>
</dbReference>
<name>A0A4Y3WJY6_9PSEU</name>